<dbReference type="Proteomes" id="UP001228581">
    <property type="component" value="Unassembled WGS sequence"/>
</dbReference>
<sequence>MMTIEDRNAMLEVLKIYRWSLMPVEKGIISFITKENKKVAEGNYEIILSHGPEEEFTMGYGISIYTSMNAPVIKPLPDCPIVQPGSLADAEAFAFKVGEQLHKDFVLDVMHVYVGVSNFQLTEPIDVEALNISKSLSQMLRDLSRIRKEQQN</sequence>
<keyword evidence="2" id="KW-1185">Reference proteome</keyword>
<dbReference type="EMBL" id="JASJOT010000004">
    <property type="protein sequence ID" value="MDJ1492940.1"/>
    <property type="molecule type" value="Genomic_DNA"/>
</dbReference>
<proteinExistence type="predicted"/>
<comment type="caution">
    <text evidence="1">The sequence shown here is derived from an EMBL/GenBank/DDBJ whole genome shotgun (WGS) entry which is preliminary data.</text>
</comment>
<organism evidence="1 2">
    <name type="scientific">Xanthocytophaga flava</name>
    <dbReference type="NCBI Taxonomy" id="3048013"/>
    <lineage>
        <taxon>Bacteria</taxon>
        <taxon>Pseudomonadati</taxon>
        <taxon>Bacteroidota</taxon>
        <taxon>Cytophagia</taxon>
        <taxon>Cytophagales</taxon>
        <taxon>Rhodocytophagaceae</taxon>
        <taxon>Xanthocytophaga</taxon>
    </lineage>
</organism>
<evidence type="ECO:0000313" key="1">
    <source>
        <dbReference type="EMBL" id="MDJ1492940.1"/>
    </source>
</evidence>
<name>A0ABT7CGV3_9BACT</name>
<gene>
    <name evidence="1" type="ORF">QNI19_08355</name>
</gene>
<reference evidence="1 2" key="1">
    <citation type="submission" date="2023-05" db="EMBL/GenBank/DDBJ databases">
        <authorList>
            <person name="Zhang X."/>
        </authorList>
    </citation>
    <scope>NUCLEOTIDE SEQUENCE [LARGE SCALE GENOMIC DNA]</scope>
    <source>
        <strain evidence="1 2">DM2B3-1</strain>
    </source>
</reference>
<accession>A0ABT7CGV3</accession>
<dbReference type="RefSeq" id="WP_313994474.1">
    <property type="nucleotide sequence ID" value="NZ_JASJOR010000019.1"/>
</dbReference>
<evidence type="ECO:0000313" key="2">
    <source>
        <dbReference type="Proteomes" id="UP001228581"/>
    </source>
</evidence>
<protein>
    <submittedName>
        <fullName evidence="1">Uncharacterized protein</fullName>
    </submittedName>
</protein>